<dbReference type="AlphaFoldDB" id="F4WQM6"/>
<dbReference type="InParanoid" id="F4WQM6"/>
<protein>
    <submittedName>
        <fullName evidence="1">Uncharacterized protein</fullName>
    </submittedName>
</protein>
<reference evidence="1" key="1">
    <citation type="submission" date="2011-02" db="EMBL/GenBank/DDBJ databases">
        <title>The genome of the leaf-cutting ant Acromyrmex echinatior suggests key adaptations to social evolution and fungus farming.</title>
        <authorList>
            <person name="Nygaard S."/>
            <person name="Zhang G."/>
        </authorList>
    </citation>
    <scope>NUCLEOTIDE SEQUENCE</scope>
</reference>
<proteinExistence type="predicted"/>
<name>F4WQM6_ACREC</name>
<gene>
    <name evidence="1" type="ORF">G5I_08116</name>
</gene>
<organism evidence="2">
    <name type="scientific">Acromyrmex echinatior</name>
    <name type="common">Panamanian leafcutter ant</name>
    <name type="synonym">Acromyrmex octospinosus echinatior</name>
    <dbReference type="NCBI Taxonomy" id="103372"/>
    <lineage>
        <taxon>Eukaryota</taxon>
        <taxon>Metazoa</taxon>
        <taxon>Ecdysozoa</taxon>
        <taxon>Arthropoda</taxon>
        <taxon>Hexapoda</taxon>
        <taxon>Insecta</taxon>
        <taxon>Pterygota</taxon>
        <taxon>Neoptera</taxon>
        <taxon>Endopterygota</taxon>
        <taxon>Hymenoptera</taxon>
        <taxon>Apocrita</taxon>
        <taxon>Aculeata</taxon>
        <taxon>Formicoidea</taxon>
        <taxon>Formicidae</taxon>
        <taxon>Myrmicinae</taxon>
        <taxon>Acromyrmex</taxon>
    </lineage>
</organism>
<evidence type="ECO:0000313" key="1">
    <source>
        <dbReference type="EMBL" id="EGI63389.1"/>
    </source>
</evidence>
<evidence type="ECO:0000313" key="2">
    <source>
        <dbReference type="Proteomes" id="UP000007755"/>
    </source>
</evidence>
<dbReference type="EMBL" id="GL888275">
    <property type="protein sequence ID" value="EGI63389.1"/>
    <property type="molecule type" value="Genomic_DNA"/>
</dbReference>
<keyword evidence="2" id="KW-1185">Reference proteome</keyword>
<dbReference type="Proteomes" id="UP000007755">
    <property type="component" value="Unassembled WGS sequence"/>
</dbReference>
<accession>F4WQM6</accession>
<sequence length="135" mass="15095">MERSIALWLYGRCENIAKFESNMPVYDVRQKVKRKFMAGKTAWSFGASATTRFITAACRFGSNKTIVAHCVSKSGLSNEWESTAEKVNSELSKVGVNNTSIQIVTAFTIRKIRHLGFLELALLSKMSSNAYSQVF</sequence>